<dbReference type="RefSeq" id="WP_005863043.1">
    <property type="nucleotide sequence ID" value="NZ_AAYA01000018.1"/>
</dbReference>
<name>A3K9I3_SAGS3</name>
<evidence type="ECO:0000313" key="2">
    <source>
        <dbReference type="Proteomes" id="UP000005713"/>
    </source>
</evidence>
<dbReference type="PANTHER" id="PTHR10285">
    <property type="entry name" value="URIDINE KINASE"/>
    <property type="match status" value="1"/>
</dbReference>
<reference evidence="1 2" key="1">
    <citation type="submission" date="2006-06" db="EMBL/GenBank/DDBJ databases">
        <authorList>
            <person name="Moran M.A."/>
            <person name="Ferriera S."/>
            <person name="Johnson J."/>
            <person name="Kravitz S."/>
            <person name="Beeson K."/>
            <person name="Sutton G."/>
            <person name="Rogers Y.-H."/>
            <person name="Friedman R."/>
            <person name="Frazier M."/>
            <person name="Venter J.C."/>
        </authorList>
    </citation>
    <scope>NUCLEOTIDE SEQUENCE [LARGE SCALE GENOMIC DNA]</scope>
    <source>
        <strain evidence="1 2">E-37</strain>
    </source>
</reference>
<dbReference type="AlphaFoldDB" id="A3K9I3"/>
<dbReference type="OrthoDB" id="1550976at2"/>
<dbReference type="eggNOG" id="COG0572">
    <property type="taxonomic scope" value="Bacteria"/>
</dbReference>
<keyword evidence="2" id="KW-1185">Reference proteome</keyword>
<evidence type="ECO:0000313" key="1">
    <source>
        <dbReference type="EMBL" id="EBA06127.1"/>
    </source>
</evidence>
<dbReference type="SUPFAM" id="SSF52540">
    <property type="entry name" value="P-loop containing nucleoside triphosphate hydrolases"/>
    <property type="match status" value="1"/>
</dbReference>
<proteinExistence type="predicted"/>
<dbReference type="Proteomes" id="UP000005713">
    <property type="component" value="Unassembled WGS sequence"/>
</dbReference>
<accession>A3K9I3</accession>
<dbReference type="Gene3D" id="3.40.50.300">
    <property type="entry name" value="P-loop containing nucleotide triphosphate hydrolases"/>
    <property type="match status" value="1"/>
</dbReference>
<sequence>MGRTVDMEGLRTEALALLDRPGRRFVAIAGAPGSGKSTTVERLFDALEATHPGVAAILPMDGFHYDDAVLHAMNRRPWKGAPDTFDVGGLASVLDRLKPADDTVAVPVFDRELEISRGSARLIGMDARLILCEGNYLLLNRAPWDRLAGRFDLEVMIDVPEQELARRLRRRWVHYKLTEDEIRAKLEDNDLPNGRTVRSESREADLVLLQGRAEQEPRPS</sequence>
<protein>
    <recommendedName>
        <fullName evidence="3">Phosphoribulokinase/uridine kinase domain-containing protein</fullName>
    </recommendedName>
</protein>
<dbReference type="EMBL" id="AAYA01000018">
    <property type="protein sequence ID" value="EBA06127.1"/>
    <property type="molecule type" value="Genomic_DNA"/>
</dbReference>
<gene>
    <name evidence="1" type="ORF">SSE37_05712</name>
</gene>
<comment type="caution">
    <text evidence="1">The sequence shown here is derived from an EMBL/GenBank/DDBJ whole genome shotgun (WGS) entry which is preliminary data.</text>
</comment>
<organism evidence="1 2">
    <name type="scientific">Sagittula stellata (strain ATCC 700073 / DSM 11524 / E-37)</name>
    <dbReference type="NCBI Taxonomy" id="388399"/>
    <lineage>
        <taxon>Bacteria</taxon>
        <taxon>Pseudomonadati</taxon>
        <taxon>Pseudomonadota</taxon>
        <taxon>Alphaproteobacteria</taxon>
        <taxon>Rhodobacterales</taxon>
        <taxon>Roseobacteraceae</taxon>
        <taxon>Sagittula</taxon>
    </lineage>
</organism>
<dbReference type="NCBIfam" id="NF006746">
    <property type="entry name" value="PRK09270.1-5"/>
    <property type="match status" value="1"/>
</dbReference>
<evidence type="ECO:0008006" key="3">
    <source>
        <dbReference type="Google" id="ProtNLM"/>
    </source>
</evidence>
<dbReference type="InterPro" id="IPR027417">
    <property type="entry name" value="P-loop_NTPase"/>
</dbReference>